<organism evidence="2">
    <name type="scientific">Anopheles sinensis</name>
    <name type="common">Mosquito</name>
    <dbReference type="NCBI Taxonomy" id="74873"/>
    <lineage>
        <taxon>Eukaryota</taxon>
        <taxon>Metazoa</taxon>
        <taxon>Ecdysozoa</taxon>
        <taxon>Arthropoda</taxon>
        <taxon>Hexapoda</taxon>
        <taxon>Insecta</taxon>
        <taxon>Pterygota</taxon>
        <taxon>Neoptera</taxon>
        <taxon>Endopterygota</taxon>
        <taxon>Diptera</taxon>
        <taxon>Nematocera</taxon>
        <taxon>Culicoidea</taxon>
        <taxon>Culicidae</taxon>
        <taxon>Anophelinae</taxon>
        <taxon>Anopheles</taxon>
    </lineage>
</organism>
<dbReference type="EnsemblMetazoa" id="ASIC018326-RA">
    <property type="protein sequence ID" value="ASIC018326-PA"/>
    <property type="gene ID" value="ASIC018326"/>
</dbReference>
<proteinExistence type="predicted"/>
<dbReference type="EMBL" id="ATLV01023857">
    <property type="status" value="NOT_ANNOTATED_CDS"/>
    <property type="molecule type" value="Genomic_DNA"/>
</dbReference>
<gene>
    <name evidence="2" type="ORF">ZHAS_00018326</name>
</gene>
<reference evidence="3" key="2">
    <citation type="submission" date="2020-05" db="UniProtKB">
        <authorList>
            <consortium name="EnsemblMetazoa"/>
        </authorList>
    </citation>
    <scope>IDENTIFICATION</scope>
</reference>
<feature type="region of interest" description="Disordered" evidence="1">
    <location>
        <begin position="45"/>
        <end position="77"/>
    </location>
</feature>
<protein>
    <submittedName>
        <fullName evidence="2 3">Cation diffusion facilitator family transporter</fullName>
    </submittedName>
</protein>
<reference evidence="2 4" key="1">
    <citation type="journal article" date="2014" name="BMC Genomics">
        <title>Genome sequence of Anopheles sinensis provides insight into genetics basis of mosquito competence for malaria parasites.</title>
        <authorList>
            <person name="Zhou D."/>
            <person name="Zhang D."/>
            <person name="Ding G."/>
            <person name="Shi L."/>
            <person name="Hou Q."/>
            <person name="Ye Y."/>
            <person name="Xu Y."/>
            <person name="Zhou H."/>
            <person name="Xiong C."/>
            <person name="Li S."/>
            <person name="Yu J."/>
            <person name="Hong S."/>
            <person name="Yu X."/>
            <person name="Zou P."/>
            <person name="Chen C."/>
            <person name="Chang X."/>
            <person name="Wang W."/>
            <person name="Lv Y."/>
            <person name="Sun Y."/>
            <person name="Ma L."/>
            <person name="Shen B."/>
            <person name="Zhu C."/>
        </authorList>
    </citation>
    <scope>NUCLEOTIDE SEQUENCE [LARGE SCALE GENOMIC DNA]</scope>
</reference>
<evidence type="ECO:0000313" key="3">
    <source>
        <dbReference type="EnsemblMetazoa" id="ASIC018326-PA"/>
    </source>
</evidence>
<dbReference type="EMBL" id="KE525347">
    <property type="protein sequence ID" value="KFB49712.1"/>
    <property type="molecule type" value="Genomic_DNA"/>
</dbReference>
<dbReference type="Proteomes" id="UP000030765">
    <property type="component" value="Unassembled WGS sequence"/>
</dbReference>
<keyword evidence="4" id="KW-1185">Reference proteome</keyword>
<feature type="region of interest" description="Disordered" evidence="1">
    <location>
        <begin position="1"/>
        <end position="20"/>
    </location>
</feature>
<evidence type="ECO:0000313" key="4">
    <source>
        <dbReference type="Proteomes" id="UP000030765"/>
    </source>
</evidence>
<accession>A0A084WHL8</accession>
<evidence type="ECO:0000313" key="2">
    <source>
        <dbReference type="EMBL" id="KFB49712.1"/>
    </source>
</evidence>
<dbReference type="VEuPathDB" id="VectorBase:ASIC018326"/>
<dbReference type="AlphaFoldDB" id="A0A084WHL8"/>
<sequence>MQKCNSLAPGPTFELPPGVSRRNKQFSNRLYVEVCGGKSLLEKPQQTTPKCTKDGGLRNTLHRTSESTSSRPARTRLQRSSFAACDEKFLRDCWEYKSRSPEQPESFPLRSIYHHFAPRAPTASTGFKTTLPSGQSKKHAIKAKRRTSTRATLVTKYIYHAAGIDFGGNAIVLPVLSLCKIATPSDMTPRRVRAACVQYLCVKC</sequence>
<name>A0A084WHL8_ANOSI</name>
<evidence type="ECO:0000256" key="1">
    <source>
        <dbReference type="SAM" id="MobiDB-lite"/>
    </source>
</evidence>